<dbReference type="Proteomes" id="UP000035720">
    <property type="component" value="Unassembled WGS sequence"/>
</dbReference>
<proteinExistence type="predicted"/>
<keyword evidence="2" id="KW-1185">Reference proteome</keyword>
<comment type="caution">
    <text evidence="1">The sequence shown here is derived from an EMBL/GenBank/DDBJ whole genome shotgun (WGS) entry which is preliminary data.</text>
</comment>
<dbReference type="EMBL" id="CAJC01000149">
    <property type="protein sequence ID" value="CCI53433.1"/>
    <property type="molecule type" value="Genomic_DNA"/>
</dbReference>
<evidence type="ECO:0000313" key="2">
    <source>
        <dbReference type="Proteomes" id="UP000035720"/>
    </source>
</evidence>
<evidence type="ECO:0000313" key="1">
    <source>
        <dbReference type="EMBL" id="CCI53433.1"/>
    </source>
</evidence>
<sequence>MTEGLRLTVGGDHAAVAAKAVHEALGAALALLTDAAAELDVAGGAWTLDELTLGSASMVLSNPAADGAVVLVSQGLEELRRAPRIPARWSPQMVRQARDLGQLVGRRGVTYVSLGRATGPLQAVDGEVTAHAGAALAPKETAIGTVVGTVDMWQSRKGRTVGLTLDSGETVRATYPADLTEKILHEAVGHRVTISGEIQRNGAGQRVLISILDVEQAARPLPMDIAALAGLYADVAAAGVSVSDVLEHRE</sequence>
<accession>A0A077MEK5</accession>
<gene>
    <name evidence="1" type="ORF">BN13_390050</name>
</gene>
<dbReference type="AlphaFoldDB" id="A0A077MEK5"/>
<protein>
    <submittedName>
        <fullName evidence="1">Uncharacterized protein</fullName>
    </submittedName>
</protein>
<reference evidence="1 2" key="1">
    <citation type="journal article" date="2013" name="ISME J.">
        <title>A metabolic model for members of the genus Tetrasphaera involved in enhanced biological phosphorus removal.</title>
        <authorList>
            <person name="Kristiansen R."/>
            <person name="Nguyen H.T.T."/>
            <person name="Saunders A.M."/>
            <person name="Nielsen J.L."/>
            <person name="Wimmer R."/>
            <person name="Le V.Q."/>
            <person name="McIlroy S.J."/>
            <person name="Petrovski S."/>
            <person name="Seviour R.J."/>
            <person name="Calteau A."/>
            <person name="Nielsen K.L."/>
            <person name="Nielsen P.H."/>
        </authorList>
    </citation>
    <scope>NUCLEOTIDE SEQUENCE [LARGE SCALE GENOMIC DNA]</scope>
    <source>
        <strain evidence="1 2">Ben 74</strain>
    </source>
</reference>
<dbReference type="RefSeq" id="WP_048545739.1">
    <property type="nucleotide sequence ID" value="NZ_HF571038.1"/>
</dbReference>
<name>A0A077MEK5_9MICO</name>
<organism evidence="1 2">
    <name type="scientific">Nostocoides jenkinsii Ben 74</name>
    <dbReference type="NCBI Taxonomy" id="1193518"/>
    <lineage>
        <taxon>Bacteria</taxon>
        <taxon>Bacillati</taxon>
        <taxon>Actinomycetota</taxon>
        <taxon>Actinomycetes</taxon>
        <taxon>Micrococcales</taxon>
        <taxon>Intrasporangiaceae</taxon>
        <taxon>Nostocoides</taxon>
    </lineage>
</organism>
<dbReference type="STRING" id="1193518.BN13_390050"/>